<sequence>MSKEELLKIVKAVTAEGMEHFDRNKTVGYGLANRTLIPFATLESHSRVVRSEGTDEDHDVMICFDDRGWILYDSTVQVGAGVQKIIEDNTYELTQESVVNKYYEMSLIERMHFIHKAYDILFSSSHRSDLN</sequence>
<evidence type="ECO:0000313" key="1">
    <source>
        <dbReference type="EMBL" id="SEW38699.1"/>
    </source>
</evidence>
<evidence type="ECO:0000313" key="2">
    <source>
        <dbReference type="Proteomes" id="UP000199701"/>
    </source>
</evidence>
<accession>A0A1I0RCY1</accession>
<organism evidence="1 2">
    <name type="scientific">[Clostridium] fimetarium</name>
    <dbReference type="NCBI Taxonomy" id="99656"/>
    <lineage>
        <taxon>Bacteria</taxon>
        <taxon>Bacillati</taxon>
        <taxon>Bacillota</taxon>
        <taxon>Clostridia</taxon>
        <taxon>Lachnospirales</taxon>
        <taxon>Lachnospiraceae</taxon>
    </lineage>
</organism>
<protein>
    <submittedName>
        <fullName evidence="1">Uncharacterized protein</fullName>
    </submittedName>
</protein>
<dbReference type="RefSeq" id="WP_092455856.1">
    <property type="nucleotide sequence ID" value="NZ_FOJI01000014.1"/>
</dbReference>
<keyword evidence="2" id="KW-1185">Reference proteome</keyword>
<proteinExistence type="predicted"/>
<gene>
    <name evidence="1" type="ORF">SAMN05421659_11425</name>
</gene>
<name>A0A1I0RCY1_9FIRM</name>
<dbReference type="EMBL" id="FOJI01000014">
    <property type="protein sequence ID" value="SEW38699.1"/>
    <property type="molecule type" value="Genomic_DNA"/>
</dbReference>
<dbReference type="AlphaFoldDB" id="A0A1I0RCY1"/>
<reference evidence="1 2" key="1">
    <citation type="submission" date="2016-10" db="EMBL/GenBank/DDBJ databases">
        <authorList>
            <person name="de Groot N.N."/>
        </authorList>
    </citation>
    <scope>NUCLEOTIDE SEQUENCE [LARGE SCALE GENOMIC DNA]</scope>
    <source>
        <strain evidence="1 2">DSM 9179</strain>
    </source>
</reference>
<dbReference type="Proteomes" id="UP000199701">
    <property type="component" value="Unassembled WGS sequence"/>
</dbReference>